<accession>A0A1S8NBN8</accession>
<dbReference type="Proteomes" id="UP000191154">
    <property type="component" value="Unassembled WGS sequence"/>
</dbReference>
<dbReference type="GO" id="GO:0016853">
    <property type="term" value="F:isomerase activity"/>
    <property type="evidence" value="ECO:0007669"/>
    <property type="project" value="UniProtKB-KW"/>
</dbReference>
<organism evidence="2 3">
    <name type="scientific">Clostridium saccharobutylicum</name>
    <dbReference type="NCBI Taxonomy" id="169679"/>
    <lineage>
        <taxon>Bacteria</taxon>
        <taxon>Bacillati</taxon>
        <taxon>Bacillota</taxon>
        <taxon>Clostridia</taxon>
        <taxon>Eubacteriales</taxon>
        <taxon>Clostridiaceae</taxon>
        <taxon>Clostridium</taxon>
    </lineage>
</organism>
<name>A0A1S8NBN8_CLOSA</name>
<protein>
    <submittedName>
        <fullName evidence="2">Xylose isomerase-like TIM barrel</fullName>
    </submittedName>
</protein>
<keyword evidence="2" id="KW-0413">Isomerase</keyword>
<sequence length="304" mass="35039">MRESMHKYLNVGLIHFMAYPEATNFKVQKNIKETIKKVILDDYFDAIEVTHIEDEVIRSEVKHMLDQSHMTVCYGAQPRLLTTGLNPNNLDEAEREKAEKVLIDSIDEAEYLGAKSITFLSGKFEENTREKSYEQLLKTTKNLCEYAKSKKMFINLEVFDYDVDKKSLIGPAPYAAKFAAEMRNFTDNFGLLVDLSHLPQTHETAKFAIQSMKSYITHFHIGNCVMKKDAIAYGDTHTRFGFSNGVNDVKEVKEFLKVMKEEGFFDEENPYVLSFEVKPWENEDSDIIVANAKRTLNRAWALLD</sequence>
<dbReference type="Gene3D" id="3.20.20.150">
    <property type="entry name" value="Divalent-metal-dependent TIM barrel enzymes"/>
    <property type="match status" value="1"/>
</dbReference>
<comment type="caution">
    <text evidence="2">The sequence shown here is derived from an EMBL/GenBank/DDBJ whole genome shotgun (WGS) entry which is preliminary data.</text>
</comment>
<gene>
    <name evidence="2" type="ORF">CLOSAC_19910</name>
</gene>
<dbReference type="RefSeq" id="WP_077865277.1">
    <property type="nucleotide sequence ID" value="NZ_LZYZ01000003.1"/>
</dbReference>
<dbReference type="SUPFAM" id="SSF51658">
    <property type="entry name" value="Xylose isomerase-like"/>
    <property type="match status" value="1"/>
</dbReference>
<dbReference type="InterPro" id="IPR050312">
    <property type="entry name" value="IolE/XylAMocC-like"/>
</dbReference>
<dbReference type="EMBL" id="LZYZ01000003">
    <property type="protein sequence ID" value="OOM13905.1"/>
    <property type="molecule type" value="Genomic_DNA"/>
</dbReference>
<dbReference type="AlphaFoldDB" id="A0A1S8NBN8"/>
<dbReference type="Pfam" id="PF01261">
    <property type="entry name" value="AP_endonuc_2"/>
    <property type="match status" value="1"/>
</dbReference>
<dbReference type="InterPro" id="IPR036237">
    <property type="entry name" value="Xyl_isomerase-like_sf"/>
</dbReference>
<proteinExistence type="predicted"/>
<evidence type="ECO:0000259" key="1">
    <source>
        <dbReference type="Pfam" id="PF01261"/>
    </source>
</evidence>
<evidence type="ECO:0000313" key="3">
    <source>
        <dbReference type="Proteomes" id="UP000191154"/>
    </source>
</evidence>
<evidence type="ECO:0000313" key="2">
    <source>
        <dbReference type="EMBL" id="OOM13905.1"/>
    </source>
</evidence>
<dbReference type="PANTHER" id="PTHR12110">
    <property type="entry name" value="HYDROXYPYRUVATE ISOMERASE"/>
    <property type="match status" value="1"/>
</dbReference>
<dbReference type="InterPro" id="IPR013022">
    <property type="entry name" value="Xyl_isomerase-like_TIM-brl"/>
</dbReference>
<reference evidence="2 3" key="1">
    <citation type="submission" date="2016-05" db="EMBL/GenBank/DDBJ databases">
        <title>Microbial solvent formation.</title>
        <authorList>
            <person name="Poehlein A."/>
            <person name="Montoya Solano J.D."/>
            <person name="Flitsch S."/>
            <person name="Krabben P."/>
            <person name="Duerre P."/>
            <person name="Daniel R."/>
        </authorList>
    </citation>
    <scope>NUCLEOTIDE SEQUENCE [LARGE SCALE GENOMIC DNA]</scope>
    <source>
        <strain evidence="2 3">L1-8</strain>
    </source>
</reference>
<dbReference type="PANTHER" id="PTHR12110:SF41">
    <property type="entry name" value="INOSOSE DEHYDRATASE"/>
    <property type="match status" value="1"/>
</dbReference>
<feature type="domain" description="Xylose isomerase-like TIM barrel" evidence="1">
    <location>
        <begin position="44"/>
        <end position="264"/>
    </location>
</feature>